<proteinExistence type="predicted"/>
<keyword evidence="2" id="KW-1185">Reference proteome</keyword>
<comment type="caution">
    <text evidence="1">The sequence shown here is derived from an EMBL/GenBank/DDBJ whole genome shotgun (WGS) entry which is preliminary data.</text>
</comment>
<accession>A0A8K0WZ14</accession>
<organism evidence="1 2">
    <name type="scientific">Plectosphaerella cucumerina</name>
    <dbReference type="NCBI Taxonomy" id="40658"/>
    <lineage>
        <taxon>Eukaryota</taxon>
        <taxon>Fungi</taxon>
        <taxon>Dikarya</taxon>
        <taxon>Ascomycota</taxon>
        <taxon>Pezizomycotina</taxon>
        <taxon>Sordariomycetes</taxon>
        <taxon>Hypocreomycetidae</taxon>
        <taxon>Glomerellales</taxon>
        <taxon>Plectosphaerellaceae</taxon>
        <taxon>Plectosphaerella</taxon>
    </lineage>
</organism>
<dbReference type="EMBL" id="JAGPXD010000006">
    <property type="protein sequence ID" value="KAH7349520.1"/>
    <property type="molecule type" value="Genomic_DNA"/>
</dbReference>
<sequence length="110" mass="12347">MDDDGISSSESSSTETGNVVLLDRPVDTELIEQIIRQEAKVDALLTGVGNIRNLKAPEKILAQGRLILEAMSAWRGCCHGWIYLFDDLAVVAKKVRRKNMDLWRHDLVRA</sequence>
<evidence type="ECO:0000313" key="1">
    <source>
        <dbReference type="EMBL" id="KAH7349520.1"/>
    </source>
</evidence>
<evidence type="ECO:0000313" key="2">
    <source>
        <dbReference type="Proteomes" id="UP000813385"/>
    </source>
</evidence>
<gene>
    <name evidence="1" type="ORF">B0T11DRAFT_332592</name>
</gene>
<reference evidence="1" key="1">
    <citation type="journal article" date="2021" name="Nat. Commun.">
        <title>Genetic determinants of endophytism in the Arabidopsis root mycobiome.</title>
        <authorList>
            <person name="Mesny F."/>
            <person name="Miyauchi S."/>
            <person name="Thiergart T."/>
            <person name="Pickel B."/>
            <person name="Atanasova L."/>
            <person name="Karlsson M."/>
            <person name="Huettel B."/>
            <person name="Barry K.W."/>
            <person name="Haridas S."/>
            <person name="Chen C."/>
            <person name="Bauer D."/>
            <person name="Andreopoulos W."/>
            <person name="Pangilinan J."/>
            <person name="LaButti K."/>
            <person name="Riley R."/>
            <person name="Lipzen A."/>
            <person name="Clum A."/>
            <person name="Drula E."/>
            <person name="Henrissat B."/>
            <person name="Kohler A."/>
            <person name="Grigoriev I.V."/>
            <person name="Martin F.M."/>
            <person name="Hacquard S."/>
        </authorList>
    </citation>
    <scope>NUCLEOTIDE SEQUENCE</scope>
    <source>
        <strain evidence="1">MPI-CAGE-AT-0016</strain>
    </source>
</reference>
<name>A0A8K0WZ14_9PEZI</name>
<dbReference type="AlphaFoldDB" id="A0A8K0WZ14"/>
<protein>
    <submittedName>
        <fullName evidence="1">Uncharacterized protein</fullName>
    </submittedName>
</protein>
<dbReference type="Proteomes" id="UP000813385">
    <property type="component" value="Unassembled WGS sequence"/>
</dbReference>